<dbReference type="InterPro" id="IPR012913">
    <property type="entry name" value="OS9-like_dom"/>
</dbReference>
<feature type="region of interest" description="Disordered" evidence="5">
    <location>
        <begin position="24"/>
        <end position="44"/>
    </location>
</feature>
<evidence type="ECO:0000259" key="8">
    <source>
        <dbReference type="PROSITE" id="PS51914"/>
    </source>
</evidence>
<evidence type="ECO:0000313" key="9">
    <source>
        <dbReference type="EMBL" id="KAF0712789.1"/>
    </source>
</evidence>
<dbReference type="PANTHER" id="PTHR15414:SF0">
    <property type="entry name" value="ENDOPLASMIC RETICULUM LECTIN 1"/>
    <property type="match status" value="1"/>
</dbReference>
<dbReference type="GO" id="GO:0030968">
    <property type="term" value="P:endoplasmic reticulum unfolded protein response"/>
    <property type="evidence" value="ECO:0007669"/>
    <property type="project" value="InterPro"/>
</dbReference>
<dbReference type="InterPro" id="IPR045149">
    <property type="entry name" value="OS-9-like"/>
</dbReference>
<dbReference type="PROSITE" id="PS51788">
    <property type="entry name" value="CULT"/>
    <property type="match status" value="1"/>
</dbReference>
<evidence type="ECO:0000313" key="11">
    <source>
        <dbReference type="Proteomes" id="UP000332933"/>
    </source>
</evidence>
<dbReference type="EMBL" id="VJMH01001186">
    <property type="protein sequence ID" value="KAF0712789.1"/>
    <property type="molecule type" value="Genomic_DNA"/>
</dbReference>
<dbReference type="GO" id="GO:0030970">
    <property type="term" value="P:retrograde protein transport, ER to cytosol"/>
    <property type="evidence" value="ECO:0007669"/>
    <property type="project" value="TreeGrafter"/>
</dbReference>
<dbReference type="SUPFAM" id="SSF50911">
    <property type="entry name" value="Mannose 6-phosphate receptor domain"/>
    <property type="match status" value="1"/>
</dbReference>
<gene>
    <name evidence="10" type="primary">Aste57867_4655</name>
    <name evidence="9" type="ORF">As57867_004642</name>
    <name evidence="10" type="ORF">ASTE57867_4655</name>
</gene>
<reference evidence="10 11" key="1">
    <citation type="submission" date="2019-03" db="EMBL/GenBank/DDBJ databases">
        <authorList>
            <person name="Gaulin E."/>
            <person name="Dumas B."/>
        </authorList>
    </citation>
    <scope>NUCLEOTIDE SEQUENCE [LARGE SCALE GENOMIC DNA]</scope>
    <source>
        <strain evidence="10">CBS 568.67</strain>
    </source>
</reference>
<evidence type="ECO:0000256" key="4">
    <source>
        <dbReference type="ARBA" id="ARBA00023157"/>
    </source>
</evidence>
<evidence type="ECO:0000259" key="7">
    <source>
        <dbReference type="PROSITE" id="PS51788"/>
    </source>
</evidence>
<name>A0A485KBQ5_9STRA</name>
<dbReference type="AlphaFoldDB" id="A0A485KBQ5"/>
<dbReference type="Gene3D" id="2.70.130.10">
    <property type="entry name" value="Mannose-6-phosphate receptor binding domain"/>
    <property type="match status" value="1"/>
</dbReference>
<dbReference type="InterPro" id="IPR044865">
    <property type="entry name" value="MRH_dom"/>
</dbReference>
<reference evidence="9" key="2">
    <citation type="submission" date="2019-06" db="EMBL/GenBank/DDBJ databases">
        <title>Genomics analysis of Aphanomyces spp. identifies a new class of oomycete effector associated with host adaptation.</title>
        <authorList>
            <person name="Gaulin E."/>
        </authorList>
    </citation>
    <scope>NUCLEOTIDE SEQUENCE</scope>
    <source>
        <strain evidence="9">CBS 578.67</strain>
    </source>
</reference>
<organism evidence="10 11">
    <name type="scientific">Aphanomyces stellatus</name>
    <dbReference type="NCBI Taxonomy" id="120398"/>
    <lineage>
        <taxon>Eukaryota</taxon>
        <taxon>Sar</taxon>
        <taxon>Stramenopiles</taxon>
        <taxon>Oomycota</taxon>
        <taxon>Saprolegniomycetes</taxon>
        <taxon>Saprolegniales</taxon>
        <taxon>Verrucalvaceae</taxon>
        <taxon>Aphanomyces</taxon>
    </lineage>
</organism>
<protein>
    <submittedName>
        <fullName evidence="10">Aste57867_4655 protein</fullName>
    </submittedName>
</protein>
<keyword evidence="3" id="KW-0256">Endoplasmic reticulum</keyword>
<keyword evidence="4" id="KW-1015">Disulfide bond</keyword>
<sequence length="397" mass="44167">MHLTKLFAALAVAAIAVSAKDSKKVRYTKHTEEGSSSKKQPREEVALAVDGRVQETSLAAAETSGALIALQDSSVDDDSNAVADSSGISMRCRFCGAHLAWKHHYQHLPNDNKVHAKNTRTETSLGDDGEVIFFDNPSGIEFELVPFVDSEAVASDAYTLQDTFFDSYNWRSLTCPRCTKHVGWKFTHVLQEQCMLDTERNMNSAAPTKKGSRAKLAAIVDAAFATQKCHVMSNGWWSYQHCYKNEIRQFHEEHDGTRPNDWSMGHFSEDRSNDKEISHHFSGGQHCDENGKLRSTTVKYVCCPEQADIVVDTIEEPSLCSYTMRVCVPDLCQSKPKNPDAAVAKKLEKVCAQTVAEHDTSVLPLFYTLVWPDTIAEDSPELKWAQSLSTVTSIIGR</sequence>
<feature type="chain" id="PRO_5036115969" evidence="6">
    <location>
        <begin position="20"/>
        <end position="397"/>
    </location>
</feature>
<feature type="domain" description="MRH" evidence="8">
    <location>
        <begin position="227"/>
        <end position="334"/>
    </location>
</feature>
<dbReference type="InterPro" id="IPR009011">
    <property type="entry name" value="Man6P_isomerase_rcpt-bd_dom_sf"/>
</dbReference>
<feature type="domain" description="CULT" evidence="7">
    <location>
        <begin position="87"/>
        <end position="228"/>
    </location>
</feature>
<feature type="signal peptide" evidence="6">
    <location>
        <begin position="1"/>
        <end position="19"/>
    </location>
</feature>
<accession>A0A485KBQ5</accession>
<dbReference type="Proteomes" id="UP000332933">
    <property type="component" value="Unassembled WGS sequence"/>
</dbReference>
<proteinExistence type="predicted"/>
<dbReference type="Gene3D" id="2.170.150.20">
    <property type="entry name" value="Peptide methionine sulfoxide reductase"/>
    <property type="match status" value="1"/>
</dbReference>
<dbReference type="EMBL" id="CAADRA010001186">
    <property type="protein sequence ID" value="VFT81758.1"/>
    <property type="molecule type" value="Genomic_DNA"/>
</dbReference>
<evidence type="ECO:0000256" key="1">
    <source>
        <dbReference type="ARBA" id="ARBA00004240"/>
    </source>
</evidence>
<dbReference type="GO" id="GO:0005788">
    <property type="term" value="C:endoplasmic reticulum lumen"/>
    <property type="evidence" value="ECO:0007669"/>
    <property type="project" value="TreeGrafter"/>
</dbReference>
<dbReference type="OrthoDB" id="448954at2759"/>
<dbReference type="PROSITE" id="PS51914">
    <property type="entry name" value="MRH"/>
    <property type="match status" value="1"/>
</dbReference>
<dbReference type="CDD" id="cd15777">
    <property type="entry name" value="CRBN_C_like"/>
    <property type="match status" value="1"/>
</dbReference>
<dbReference type="Pfam" id="PF07915">
    <property type="entry name" value="PRKCSH"/>
    <property type="match status" value="1"/>
</dbReference>
<evidence type="ECO:0000256" key="5">
    <source>
        <dbReference type="SAM" id="MobiDB-lite"/>
    </source>
</evidence>
<dbReference type="PANTHER" id="PTHR15414">
    <property type="entry name" value="OS-9-RELATED"/>
    <property type="match status" value="1"/>
</dbReference>
<evidence type="ECO:0000256" key="2">
    <source>
        <dbReference type="ARBA" id="ARBA00022729"/>
    </source>
</evidence>
<keyword evidence="2 6" id="KW-0732">Signal</keyword>
<evidence type="ECO:0000313" key="10">
    <source>
        <dbReference type="EMBL" id="VFT81758.1"/>
    </source>
</evidence>
<evidence type="ECO:0000256" key="3">
    <source>
        <dbReference type="ARBA" id="ARBA00022824"/>
    </source>
</evidence>
<evidence type="ECO:0000256" key="6">
    <source>
        <dbReference type="SAM" id="SignalP"/>
    </source>
</evidence>
<keyword evidence="11" id="KW-1185">Reference proteome</keyword>
<dbReference type="InterPro" id="IPR034750">
    <property type="entry name" value="CULT"/>
</dbReference>
<comment type="subcellular location">
    <subcellularLocation>
        <location evidence="1">Endoplasmic reticulum</location>
    </subcellularLocation>
</comment>